<dbReference type="Gene3D" id="2.40.128.140">
    <property type="entry name" value="Outer membrane protein"/>
    <property type="match status" value="1"/>
</dbReference>
<name>A0A399R215_9PROT</name>
<dbReference type="EMBL" id="QWGB01000005">
    <property type="protein sequence ID" value="RIJ23907.1"/>
    <property type="molecule type" value="Genomic_DNA"/>
</dbReference>
<evidence type="ECO:0000313" key="2">
    <source>
        <dbReference type="EMBL" id="RIJ23907.1"/>
    </source>
</evidence>
<dbReference type="InterPro" id="IPR037107">
    <property type="entry name" value="Put_OMP_sf"/>
</dbReference>
<proteinExistence type="predicted"/>
<feature type="signal peptide" evidence="1">
    <location>
        <begin position="1"/>
        <end position="21"/>
    </location>
</feature>
<evidence type="ECO:0000256" key="1">
    <source>
        <dbReference type="SAM" id="SignalP"/>
    </source>
</evidence>
<dbReference type="OrthoDB" id="7617009at2"/>
<dbReference type="Proteomes" id="UP000265431">
    <property type="component" value="Unassembled WGS sequence"/>
</dbReference>
<gene>
    <name evidence="2" type="ORF">D1224_06555</name>
</gene>
<comment type="caution">
    <text evidence="2">The sequence shown here is derived from an EMBL/GenBank/DDBJ whole genome shotgun (WGS) entry which is preliminary data.</text>
</comment>
<keyword evidence="3" id="KW-1185">Reference proteome</keyword>
<evidence type="ECO:0000313" key="3">
    <source>
        <dbReference type="Proteomes" id="UP000265431"/>
    </source>
</evidence>
<keyword evidence="1" id="KW-0732">Signal</keyword>
<dbReference type="RefSeq" id="WP_119379096.1">
    <property type="nucleotide sequence ID" value="NZ_QWGB01000005.1"/>
</dbReference>
<feature type="chain" id="PRO_5017299689" evidence="1">
    <location>
        <begin position="22"/>
        <end position="269"/>
    </location>
</feature>
<sequence length="269" mass="28902">MLLVLASMIAAGCQGCSPAQASAAATVRGAATEVDYRLVETTDEQTDATIRAASNFSFSQAQTSATSEIAIAPVLGIRRTRPIGVDASRPPSVNSLRISNSAGVVGYQGRRSAENLTRPVRQVSDFDAEVAISAPMERTGLGFDVGVVPRISLSRDGDFEQRSVGGEIRIGQNFDQRGENIAPDSWYLFAGADGEALVYEPDGDRNFTNRMALRDQVTVGDMQAGVSFTRGNGQLSLSYIHREVEYNERGLQGQRAAEDFAGVSFTLRR</sequence>
<dbReference type="AlphaFoldDB" id="A0A399R215"/>
<protein>
    <submittedName>
        <fullName evidence="2">DUF2219 family protein</fullName>
    </submittedName>
</protein>
<reference evidence="2 3" key="1">
    <citation type="submission" date="2018-08" db="EMBL/GenBank/DDBJ databases">
        <title>Henriciella mobilis sp. nov., isolated from seawater.</title>
        <authorList>
            <person name="Cheng H."/>
            <person name="Wu Y.-H."/>
            <person name="Xu X.-W."/>
            <person name="Guo L.-L."/>
        </authorList>
    </citation>
    <scope>NUCLEOTIDE SEQUENCE [LARGE SCALE GENOMIC DNA]</scope>
    <source>
        <strain evidence="2 3">CCUG66934</strain>
    </source>
</reference>
<accession>A0A399R215</accession>
<organism evidence="2 3">
    <name type="scientific">Henriciella barbarensis</name>
    <dbReference type="NCBI Taxonomy" id="86342"/>
    <lineage>
        <taxon>Bacteria</taxon>
        <taxon>Pseudomonadati</taxon>
        <taxon>Pseudomonadota</taxon>
        <taxon>Alphaproteobacteria</taxon>
        <taxon>Hyphomonadales</taxon>
        <taxon>Hyphomonadaceae</taxon>
        <taxon>Henriciella</taxon>
    </lineage>
</organism>